<dbReference type="PROSITE" id="PS50404">
    <property type="entry name" value="GST_NTER"/>
    <property type="match status" value="1"/>
</dbReference>
<dbReference type="InterPro" id="IPR036282">
    <property type="entry name" value="Glutathione-S-Trfase_C_sf"/>
</dbReference>
<dbReference type="Gene3D" id="1.20.1050.10">
    <property type="match status" value="1"/>
</dbReference>
<dbReference type="Proteomes" id="UP000024376">
    <property type="component" value="Unassembled WGS sequence"/>
</dbReference>
<dbReference type="PANTHER" id="PTHR44051:SF8">
    <property type="entry name" value="GLUTATHIONE S-TRANSFERASE GSTA"/>
    <property type="match status" value="1"/>
</dbReference>
<dbReference type="Gene3D" id="3.40.30.10">
    <property type="entry name" value="Glutaredoxin"/>
    <property type="match status" value="1"/>
</dbReference>
<dbReference type="Pfam" id="PF14497">
    <property type="entry name" value="GST_C_3"/>
    <property type="match status" value="1"/>
</dbReference>
<protein>
    <submittedName>
        <fullName evidence="4">Glutathione S-transferase</fullName>
    </submittedName>
</protein>
<feature type="domain" description="GST C-terminal" evidence="3">
    <location>
        <begin position="113"/>
        <end position="257"/>
    </location>
</feature>
<dbReference type="OrthoDB" id="422574at2759"/>
<dbReference type="SUPFAM" id="SSF52833">
    <property type="entry name" value="Thioredoxin-like"/>
    <property type="match status" value="1"/>
</dbReference>
<evidence type="ECO:0000313" key="4">
    <source>
        <dbReference type="EMBL" id="ETR99926.1"/>
    </source>
</evidence>
<name>A0A024S6X8_HYPJR</name>
<evidence type="ECO:0000256" key="1">
    <source>
        <dbReference type="ARBA" id="ARBA00007409"/>
    </source>
</evidence>
<evidence type="ECO:0000259" key="2">
    <source>
        <dbReference type="PROSITE" id="PS50404"/>
    </source>
</evidence>
<dbReference type="SFLD" id="SFLDG00358">
    <property type="entry name" value="Main_(cytGST)"/>
    <property type="match status" value="1"/>
</dbReference>
<feature type="domain" description="GST N-terminal" evidence="2">
    <location>
        <begin position="21"/>
        <end position="107"/>
    </location>
</feature>
<dbReference type="PROSITE" id="PS50405">
    <property type="entry name" value="GST_CTER"/>
    <property type="match status" value="1"/>
</dbReference>
<dbReference type="SFLD" id="SFLDS00019">
    <property type="entry name" value="Glutathione_Transferase_(cytos"/>
    <property type="match status" value="1"/>
</dbReference>
<proteinExistence type="inferred from homology"/>
<reference evidence="5" key="1">
    <citation type="journal article" date="2013" name="Ind. Biotechnol.">
        <title>Comparative genomics analysis of Trichoderma reesei strains.</title>
        <authorList>
            <person name="Koike H."/>
            <person name="Aerts A."/>
            <person name="LaButti K."/>
            <person name="Grigoriev I.V."/>
            <person name="Baker S.E."/>
        </authorList>
    </citation>
    <scope>NUCLEOTIDE SEQUENCE [LARGE SCALE GENOMIC DNA]</scope>
    <source>
        <strain evidence="5">ATCC 56765 / BCRC 32924 / NRRL 11460 / Rut C-30</strain>
    </source>
</reference>
<dbReference type="CDD" id="cd03048">
    <property type="entry name" value="GST_N_Ure2p_like"/>
    <property type="match status" value="1"/>
</dbReference>
<evidence type="ECO:0000313" key="5">
    <source>
        <dbReference type="Proteomes" id="UP000024376"/>
    </source>
</evidence>
<gene>
    <name evidence="4" type="ORF">M419DRAFT_131986</name>
</gene>
<comment type="similarity">
    <text evidence="1">Belongs to the GST superfamily.</text>
</comment>
<dbReference type="GO" id="GO:0016740">
    <property type="term" value="F:transferase activity"/>
    <property type="evidence" value="ECO:0007669"/>
    <property type="project" value="UniProtKB-KW"/>
</dbReference>
<dbReference type="AlphaFoldDB" id="A0A024S6X8"/>
<organism evidence="4 5">
    <name type="scientific">Hypocrea jecorina (strain ATCC 56765 / BCRC 32924 / NRRL 11460 / Rut C-30)</name>
    <name type="common">Trichoderma reesei</name>
    <dbReference type="NCBI Taxonomy" id="1344414"/>
    <lineage>
        <taxon>Eukaryota</taxon>
        <taxon>Fungi</taxon>
        <taxon>Dikarya</taxon>
        <taxon>Ascomycota</taxon>
        <taxon>Pezizomycotina</taxon>
        <taxon>Sordariomycetes</taxon>
        <taxon>Hypocreomycetidae</taxon>
        <taxon>Hypocreales</taxon>
        <taxon>Hypocreaceae</taxon>
        <taxon>Trichoderma</taxon>
    </lineage>
</organism>
<dbReference type="KEGG" id="trr:M419DRAFT_131986"/>
<dbReference type="PANTHER" id="PTHR44051">
    <property type="entry name" value="GLUTATHIONE S-TRANSFERASE-RELATED"/>
    <property type="match status" value="1"/>
</dbReference>
<evidence type="ECO:0000259" key="3">
    <source>
        <dbReference type="PROSITE" id="PS50405"/>
    </source>
</evidence>
<dbReference type="InterPro" id="IPR036249">
    <property type="entry name" value="Thioredoxin-like_sf"/>
</dbReference>
<dbReference type="SUPFAM" id="SSF47616">
    <property type="entry name" value="GST C-terminal domain-like"/>
    <property type="match status" value="1"/>
</dbReference>
<sequence>MEVVYTADTPSQVKESEHSLQLLTENTTNGKKVQILLEELHEIYGISWSTHLVDLETDEQKKSWFLRLNPNGRIPVLLDVTDDGSVISIFESSAILSYLQETHDLRNVFGFESTPERSQALQWLFFWHSSGPVQGHTRHFVKGAPEPTPYAAEYFQKAMLRIYGVLEAHLSGQHSGHPRQYLAGRGEGKYSIADMGTWPHVRAYRSLGFSEESDMRPRFPHLLQWVDRIAARPAVQRGIDAGKYDSEENPGLRVRTE</sequence>
<dbReference type="InterPro" id="IPR004046">
    <property type="entry name" value="GST_C"/>
</dbReference>
<dbReference type="HOGENOM" id="CLU_011226_14_0_1"/>
<dbReference type="Pfam" id="PF13409">
    <property type="entry name" value="GST_N_2"/>
    <property type="match status" value="1"/>
</dbReference>
<accession>A0A024S6X8</accession>
<dbReference type="InterPro" id="IPR040079">
    <property type="entry name" value="Glutathione_S-Trfase"/>
</dbReference>
<dbReference type="InterPro" id="IPR004045">
    <property type="entry name" value="Glutathione_S-Trfase_N"/>
</dbReference>
<dbReference type="EMBL" id="KI911154">
    <property type="protein sequence ID" value="ETR99926.1"/>
    <property type="molecule type" value="Genomic_DNA"/>
</dbReference>
<dbReference type="InterPro" id="IPR010987">
    <property type="entry name" value="Glutathione-S-Trfase_C-like"/>
</dbReference>
<keyword evidence="4" id="KW-0808">Transferase</keyword>